<feature type="transmembrane region" description="Helical" evidence="1">
    <location>
        <begin position="23"/>
        <end position="43"/>
    </location>
</feature>
<comment type="caution">
    <text evidence="3">The sequence shown here is derived from an EMBL/GenBank/DDBJ whole genome shotgun (WGS) entry which is preliminary data.</text>
</comment>
<keyword evidence="1" id="KW-0812">Transmembrane</keyword>
<evidence type="ECO:0000313" key="5">
    <source>
        <dbReference type="Proteomes" id="UP001229025"/>
    </source>
</evidence>
<dbReference type="GeneID" id="97324421"/>
<keyword evidence="5" id="KW-1185">Reference proteome</keyword>
<evidence type="ECO:0000256" key="1">
    <source>
        <dbReference type="SAM" id="Phobius"/>
    </source>
</evidence>
<reference evidence="2" key="1">
    <citation type="submission" date="2023-04" db="EMBL/GenBank/DDBJ databases">
        <authorList>
            <person name="Otstavnykh N."/>
            <person name="Seitkalieva A."/>
            <person name="Bystritskaya E."/>
        </authorList>
    </citation>
    <scope>NUCLEOTIDE SEQUENCE</scope>
    <source>
        <strain evidence="2">NRIC 0815</strain>
    </source>
</reference>
<dbReference type="RefSeq" id="WP_131432819.1">
    <property type="nucleotide sequence ID" value="NZ_CP136695.1"/>
</dbReference>
<dbReference type="EMBL" id="JAUORK010000012">
    <property type="protein sequence ID" value="MDO6672553.1"/>
    <property type="molecule type" value="Genomic_DNA"/>
</dbReference>
<dbReference type="AlphaFoldDB" id="A0AAP4TZI3"/>
<name>A0AAP4TZI3_9GAMM</name>
<evidence type="ECO:0000313" key="3">
    <source>
        <dbReference type="EMBL" id="MDO6672553.1"/>
    </source>
</evidence>
<reference evidence="3" key="2">
    <citation type="submission" date="2023-07" db="EMBL/GenBank/DDBJ databases">
        <title>Genome content predicts the carbon catabolic preferences of heterotrophic bacteria.</title>
        <authorList>
            <person name="Gralka M."/>
        </authorList>
    </citation>
    <scope>NUCLEOTIDE SEQUENCE</scope>
    <source>
        <strain evidence="3">C2R13</strain>
    </source>
</reference>
<accession>A0AAP4TZI3</accession>
<gene>
    <name evidence="3" type="ORF">Q4535_10540</name>
    <name evidence="2" type="ORF">QLT01_14305</name>
</gene>
<dbReference type="Proteomes" id="UP001170481">
    <property type="component" value="Unassembled WGS sequence"/>
</dbReference>
<reference evidence="5" key="3">
    <citation type="submission" date="2023-07" db="EMBL/GenBank/DDBJ databases">
        <title>Genome-based characterization of strain KMM 296 and proposal for reclassification of Cobetia litoralis and Cobetia pacifica, and emended description of the species Cobetia amphilecti and Cobetia marina.</title>
        <authorList>
            <person name="Balabanova L."/>
            <person name="Nedashkovskaya O."/>
        </authorList>
    </citation>
    <scope>NUCLEOTIDE SEQUENCE [LARGE SCALE GENOMIC DNA]</scope>
    <source>
        <strain evidence="5">NRIC 0815</strain>
    </source>
</reference>
<reference evidence="2" key="4">
    <citation type="submission" date="2024-05" db="EMBL/GenBank/DDBJ databases">
        <title>Genome-based characterization of strain KMM 296 and proposal for reclassification of Cobetia litoralis and Cobetia pacifica, and emended description of the species Cobetia amphilecti and Cobetia marina.</title>
        <authorList>
            <person name="Balabanova L."/>
            <person name="Nedashkovskaya O."/>
        </authorList>
    </citation>
    <scope>NUCLEOTIDE SEQUENCE</scope>
    <source>
        <strain evidence="2">NRIC 0815</strain>
    </source>
</reference>
<dbReference type="Proteomes" id="UP001229025">
    <property type="component" value="Unassembled WGS sequence"/>
</dbReference>
<sequence length="192" mass="20334">MNTSSSTSRVCAVTRGPARQQGIALLIVLIMLVVIGLLAVTGVEDSQLQTRMAVNSRNFEQSYYNAETSLSIGERALQESLEDGTWSLDSFDDSAGLMLALPEDAPPINPLSEADWQASGIQTLDSDTGAVIGAYVIEYLGKVGEPPLNASNEVNAVGTRLDAFRINAMGTGGGNGASWTVVQSEMELGPYF</sequence>
<evidence type="ECO:0000313" key="2">
    <source>
        <dbReference type="EMBL" id="MDI5885520.1"/>
    </source>
</evidence>
<organism evidence="3 4">
    <name type="scientific">Cobetia amphilecti</name>
    <dbReference type="NCBI Taxonomy" id="1055104"/>
    <lineage>
        <taxon>Bacteria</taxon>
        <taxon>Pseudomonadati</taxon>
        <taxon>Pseudomonadota</taxon>
        <taxon>Gammaproteobacteria</taxon>
        <taxon>Oceanospirillales</taxon>
        <taxon>Halomonadaceae</taxon>
        <taxon>Cobetia</taxon>
    </lineage>
</organism>
<keyword evidence="1" id="KW-1133">Transmembrane helix</keyword>
<keyword evidence="1" id="KW-0472">Membrane</keyword>
<proteinExistence type="predicted"/>
<evidence type="ECO:0008006" key="6">
    <source>
        <dbReference type="Google" id="ProtNLM"/>
    </source>
</evidence>
<protein>
    <recommendedName>
        <fullName evidence="6">Type 4 fimbrial biogenesis protein PilX N-terminal domain-containing protein</fullName>
    </recommendedName>
</protein>
<evidence type="ECO:0000313" key="4">
    <source>
        <dbReference type="Proteomes" id="UP001170481"/>
    </source>
</evidence>
<dbReference type="EMBL" id="JASCSA010000013">
    <property type="protein sequence ID" value="MDI5885520.1"/>
    <property type="molecule type" value="Genomic_DNA"/>
</dbReference>